<proteinExistence type="predicted"/>
<gene>
    <name evidence="2" type="ORF">HMPREF9498_01472</name>
</gene>
<dbReference type="RefSeq" id="WP_002402182.1">
    <property type="nucleotide sequence ID" value="NZ_GL454444.1"/>
</dbReference>
<dbReference type="Proteomes" id="UP000004846">
    <property type="component" value="Unassembled WGS sequence"/>
</dbReference>
<organism evidence="2 3">
    <name type="scientific">Enterococcus faecalis TX4248</name>
    <dbReference type="NCBI Taxonomy" id="749495"/>
    <lineage>
        <taxon>Bacteria</taxon>
        <taxon>Bacillati</taxon>
        <taxon>Bacillota</taxon>
        <taxon>Bacilli</taxon>
        <taxon>Lactobacillales</taxon>
        <taxon>Enterococcaceae</taxon>
        <taxon>Enterococcus</taxon>
    </lineage>
</organism>
<dbReference type="InterPro" id="IPR038732">
    <property type="entry name" value="HpyO/CreE_NAD-binding"/>
</dbReference>
<name>A0A125W6C2_ENTFL</name>
<feature type="domain" description="FAD-dependent urate hydroxylase HpyO/Asp monooxygenase CreE-like FAD/NAD(P)-binding" evidence="1">
    <location>
        <begin position="4"/>
        <end position="182"/>
    </location>
</feature>
<dbReference type="PANTHER" id="PTHR40254">
    <property type="entry name" value="BLR0577 PROTEIN"/>
    <property type="match status" value="1"/>
</dbReference>
<dbReference type="AlphaFoldDB" id="A0A125W6C2"/>
<dbReference type="HOGENOM" id="CLU_016297_0_0_9"/>
<comment type="caution">
    <text evidence="2">The sequence shown here is derived from an EMBL/GenBank/DDBJ whole genome shotgun (WGS) entry which is preliminary data.</text>
</comment>
<dbReference type="Pfam" id="PF13454">
    <property type="entry name" value="NAD_binding_9"/>
    <property type="match status" value="1"/>
</dbReference>
<sequence>MKIAIVGAGPRGLSAAERVIEWARKTEINVQLTLFDPYGPGGKIWRAEQPNYLLMNTVISQVTLFTDESFSGEGPIVKGPTLYEWTQTEAAQYIQQQQPYNYLELLKECHRLGPNDHCSRAFYGMYQKWFYTYLATRCNEQTSLTFFKEPVTAVRAGEDNYYVYTQSIEFTADKVILALGHQENELTTVEQELADYAKEYRLFYSSPKNAADALLALANIPAKQPVVLKGLGLAFFDYLSALTIGRGGVFSRQNGRLRYETSGREPIIIAGSGRGFPSHPRGINQKGYGEAYQPVFLTETYLAECRKKGQVTGAEFFGYLKKEVEYVYYTCLIEEKYPHLSKEAFQQLFIQTKGAPESLAHFEKQDWFDWQALEHPETKKTTHESFRSFLLEYLKWDIQEAEKGNLSGPLTTALDSLKDLRDQIRFVLDEGLLTNDESQKWLWHWFTPLNTFLSVGPSVERTEEIQALVELGLVTILGPEMRVEMKAGQFITYANLFPENRYNSHFLIEARIPKVNNEKSLNPLTRQLLADKLATLHQLALADGQIVKTGALLIVPATNQVITKGGQVATGLFSCGIPTEGIHWLTAAAARPGVDPWNMRDMDRIAATIFNS</sequence>
<accession>A0A125W6C2</accession>
<dbReference type="PANTHER" id="PTHR40254:SF1">
    <property type="entry name" value="BLR0577 PROTEIN"/>
    <property type="match status" value="1"/>
</dbReference>
<evidence type="ECO:0000313" key="3">
    <source>
        <dbReference type="Proteomes" id="UP000004846"/>
    </source>
</evidence>
<dbReference type="SUPFAM" id="SSF51905">
    <property type="entry name" value="FAD/NAD(P)-binding domain"/>
    <property type="match status" value="1"/>
</dbReference>
<dbReference type="EMBL" id="AEBR01000043">
    <property type="protein sequence ID" value="EFM82909.1"/>
    <property type="molecule type" value="Genomic_DNA"/>
</dbReference>
<evidence type="ECO:0000313" key="2">
    <source>
        <dbReference type="EMBL" id="EFM82909.1"/>
    </source>
</evidence>
<dbReference type="InterPro" id="IPR052189">
    <property type="entry name" value="L-asp_N-monooxygenase_NS-form"/>
</dbReference>
<protein>
    <recommendedName>
        <fullName evidence="1">FAD-dependent urate hydroxylase HpyO/Asp monooxygenase CreE-like FAD/NAD(P)-binding domain-containing protein</fullName>
    </recommendedName>
</protein>
<evidence type="ECO:0000259" key="1">
    <source>
        <dbReference type="Pfam" id="PF13454"/>
    </source>
</evidence>
<dbReference type="InterPro" id="IPR036188">
    <property type="entry name" value="FAD/NAD-bd_sf"/>
</dbReference>
<reference evidence="2 3" key="1">
    <citation type="submission" date="2010-07" db="EMBL/GenBank/DDBJ databases">
        <authorList>
            <person name="Sid Ahmed O."/>
        </authorList>
    </citation>
    <scope>NUCLEOTIDE SEQUENCE [LARGE SCALE GENOMIC DNA]</scope>
    <source>
        <strain evidence="2 3">TX4248</strain>
    </source>
</reference>